<protein>
    <submittedName>
        <fullName evidence="2">N-acetyltransferase GCN5</fullName>
    </submittedName>
</protein>
<dbReference type="EMBL" id="AJYB01000028">
    <property type="protein sequence ID" value="EIM06537.1"/>
    <property type="molecule type" value="Genomic_DNA"/>
</dbReference>
<dbReference type="Pfam" id="PF00583">
    <property type="entry name" value="Acetyltransf_1"/>
    <property type="match status" value="1"/>
</dbReference>
<evidence type="ECO:0000259" key="1">
    <source>
        <dbReference type="Pfam" id="PF00583"/>
    </source>
</evidence>
<dbReference type="GO" id="GO:0016747">
    <property type="term" value="F:acyltransferase activity, transferring groups other than amino-acyl groups"/>
    <property type="evidence" value="ECO:0007669"/>
    <property type="project" value="InterPro"/>
</dbReference>
<accession>A0AA87LTT1</accession>
<proteinExistence type="predicted"/>
<dbReference type="InterPro" id="IPR000182">
    <property type="entry name" value="GNAT_dom"/>
</dbReference>
<organism evidence="2 3">
    <name type="scientific">Planococcus antarcticus DSM 14505</name>
    <dbReference type="NCBI Taxonomy" id="1185653"/>
    <lineage>
        <taxon>Bacteria</taxon>
        <taxon>Bacillati</taxon>
        <taxon>Bacillota</taxon>
        <taxon>Bacilli</taxon>
        <taxon>Bacillales</taxon>
        <taxon>Caryophanaceae</taxon>
        <taxon>Planococcus</taxon>
    </lineage>
</organism>
<dbReference type="Proteomes" id="UP000004725">
    <property type="component" value="Unassembled WGS sequence"/>
</dbReference>
<evidence type="ECO:0000313" key="2">
    <source>
        <dbReference type="EMBL" id="EIM06537.1"/>
    </source>
</evidence>
<dbReference type="InterPro" id="IPR016181">
    <property type="entry name" value="Acyl_CoA_acyltransferase"/>
</dbReference>
<dbReference type="Gene3D" id="3.40.630.30">
    <property type="match status" value="1"/>
</dbReference>
<sequence length="291" mass="33224">MEFLIYSDSAAFTERVSPLLYKNEDIHSLFLGVLGQIQANQYEEYFLAIAETGHEIVGACLMTPPHALQLVVFRHFPEIEKEIAERLQNLGIEISGVVGEQETSSLFAKAWTRQTEEMVKTLMNQGLYRIDAVYKGLRKSEGSWRIASKKDGETLEKWYRLFEVETGIGRRSSQAEATHQISIFLERKEVYVWEVDGVAVSCMKKSRPSKNGITVSFVFTPESWRGNGYARTLVAEVTDELLLEFDFVMLYTDLNNATANKIYREIGYVQIANPVHLVLKKNNYSVNTLKE</sequence>
<name>A0AA87LTT1_9BACL</name>
<gene>
    <name evidence="2" type="ORF">A1A1_10316</name>
</gene>
<comment type="caution">
    <text evidence="2">The sequence shown here is derived from an EMBL/GenBank/DDBJ whole genome shotgun (WGS) entry which is preliminary data.</text>
</comment>
<dbReference type="AlphaFoldDB" id="A0AA87LTT1"/>
<dbReference type="SUPFAM" id="SSF55729">
    <property type="entry name" value="Acyl-CoA N-acyltransferases (Nat)"/>
    <property type="match status" value="1"/>
</dbReference>
<feature type="domain" description="N-acetyltransferase" evidence="1">
    <location>
        <begin position="158"/>
        <end position="268"/>
    </location>
</feature>
<reference evidence="2 3" key="1">
    <citation type="journal article" date="2012" name="J. Bacteriol.">
        <title>Genome Sequence of the Antarctic Psychrophile Bacterium Planococcus antarcticus DSM 14505.</title>
        <authorList>
            <person name="Margolles A."/>
            <person name="Gueimonde M."/>
            <person name="Sanchez B."/>
        </authorList>
    </citation>
    <scope>NUCLEOTIDE SEQUENCE [LARGE SCALE GENOMIC DNA]</scope>
    <source>
        <strain evidence="2 3">DSM 14505</strain>
    </source>
</reference>
<evidence type="ECO:0000313" key="3">
    <source>
        <dbReference type="Proteomes" id="UP000004725"/>
    </source>
</evidence>
<dbReference type="RefSeq" id="WP_006830044.1">
    <property type="nucleotide sequence ID" value="NZ_AJYB01000028.1"/>
</dbReference>